<keyword evidence="2" id="KW-1133">Transmembrane helix</keyword>
<feature type="compositionally biased region" description="Polar residues" evidence="1">
    <location>
        <begin position="321"/>
        <end position="343"/>
    </location>
</feature>
<comment type="caution">
    <text evidence="3">The sequence shown here is derived from an EMBL/GenBank/DDBJ whole genome shotgun (WGS) entry which is preliminary data.</text>
</comment>
<dbReference type="Pfam" id="PF11271">
    <property type="entry name" value="PorA"/>
    <property type="match status" value="1"/>
</dbReference>
<sequence>MRRSTSLLSLILLGAGVFLLVLTQLLAWYVEPRAKRTPTDVNSTTVFEGKGSYFDTEAVTTVDDKTITITRRVLGDVAAGERSGHAVWDVSTQIDTPKTLPLEDPRRSLQWTTERWVTDRRTNLPVHCCEEQPEFEGEAYLKFPFDVEKRAYAWWDSTRGGTVPLKFDGSTEIDGHEGYRFTGTVEATKTGTRQVPGVLVGRPKSGQVLAEEWYSNAGIELIVEPRTGRIMNALIAPTKTLRAPGSKKDAVTLLSSKRLEFTEATRREQVNLASEDAGRLKLLGETVPLVGGIVGGLLAAAGAVLVIRGRRQPEHSESDENGLSNGSNLSPANVAGTSRGNQH</sequence>
<evidence type="ECO:0000256" key="1">
    <source>
        <dbReference type="SAM" id="MobiDB-lite"/>
    </source>
</evidence>
<evidence type="ECO:0000313" key="3">
    <source>
        <dbReference type="EMBL" id="RKM91654.1"/>
    </source>
</evidence>
<evidence type="ECO:0000256" key="2">
    <source>
        <dbReference type="SAM" id="Phobius"/>
    </source>
</evidence>
<gene>
    <name evidence="3" type="ORF">SFRA_027010</name>
</gene>
<dbReference type="OrthoDB" id="153031at2"/>
<protein>
    <submittedName>
        <fullName evidence="3">DUF3068 domain-containing protein</fullName>
    </submittedName>
</protein>
<dbReference type="AlphaFoldDB" id="A0A3R7H8B4"/>
<evidence type="ECO:0000313" key="4">
    <source>
        <dbReference type="Proteomes" id="UP000028058"/>
    </source>
</evidence>
<feature type="transmembrane region" description="Helical" evidence="2">
    <location>
        <begin position="289"/>
        <end position="307"/>
    </location>
</feature>
<organism evidence="3 4">
    <name type="scientific">Streptomyces xinghaiensis</name>
    <dbReference type="NCBI Taxonomy" id="1038928"/>
    <lineage>
        <taxon>Bacteria</taxon>
        <taxon>Bacillati</taxon>
        <taxon>Actinomycetota</taxon>
        <taxon>Actinomycetes</taxon>
        <taxon>Kitasatosporales</taxon>
        <taxon>Streptomycetaceae</taxon>
        <taxon>Streptomyces</taxon>
    </lineage>
</organism>
<dbReference type="Proteomes" id="UP000028058">
    <property type="component" value="Unassembled WGS sequence"/>
</dbReference>
<keyword evidence="4" id="KW-1185">Reference proteome</keyword>
<dbReference type="RefSeq" id="WP_050364059.1">
    <property type="nucleotide sequence ID" value="NZ_CP134822.1"/>
</dbReference>
<accession>A0A3R7H8B4</accession>
<name>A0A3R7H8B4_9ACTN</name>
<reference evidence="3 4" key="1">
    <citation type="journal article" date="2014" name="Genome Announc.">
        <title>Draft Genome Sequence of Streptomyces fradiae ATCC 19609, a Strain Highly Sensitive to Antibiotics.</title>
        <authorList>
            <person name="Bekker O.B."/>
            <person name="Klimina K.M."/>
            <person name="Vatlin A.A."/>
            <person name="Zakharevich N.V."/>
            <person name="Kasianov A.S."/>
            <person name="Danilenko V.N."/>
        </authorList>
    </citation>
    <scope>NUCLEOTIDE SEQUENCE [LARGE SCALE GENOMIC DNA]</scope>
    <source>
        <strain evidence="3 4">ATCC 19609</strain>
    </source>
</reference>
<dbReference type="InterPro" id="IPR021424">
    <property type="entry name" value="PorA"/>
</dbReference>
<keyword evidence="2" id="KW-0812">Transmembrane</keyword>
<keyword evidence="2" id="KW-0472">Membrane</keyword>
<dbReference type="EMBL" id="JNAD02000016">
    <property type="protein sequence ID" value="RKM91654.1"/>
    <property type="molecule type" value="Genomic_DNA"/>
</dbReference>
<feature type="region of interest" description="Disordered" evidence="1">
    <location>
        <begin position="312"/>
        <end position="343"/>
    </location>
</feature>
<proteinExistence type="predicted"/>